<evidence type="ECO:0000313" key="4">
    <source>
        <dbReference type="Proteomes" id="UP001610861"/>
    </source>
</evidence>
<gene>
    <name evidence="3" type="ORF">ACH3VR_12340</name>
</gene>
<evidence type="ECO:0000313" key="3">
    <source>
        <dbReference type="EMBL" id="MFH8251150.1"/>
    </source>
</evidence>
<dbReference type="RefSeq" id="WP_397556608.1">
    <property type="nucleotide sequence ID" value="NZ_JBIQWL010000004.1"/>
</dbReference>
<evidence type="ECO:0000256" key="2">
    <source>
        <dbReference type="SAM" id="Phobius"/>
    </source>
</evidence>
<proteinExistence type="predicted"/>
<dbReference type="Proteomes" id="UP001610861">
    <property type="component" value="Unassembled WGS sequence"/>
</dbReference>
<organism evidence="3 4">
    <name type="scientific">Microbacterium alkaliflavum</name>
    <dbReference type="NCBI Taxonomy" id="3248839"/>
    <lineage>
        <taxon>Bacteria</taxon>
        <taxon>Bacillati</taxon>
        <taxon>Actinomycetota</taxon>
        <taxon>Actinomycetes</taxon>
        <taxon>Micrococcales</taxon>
        <taxon>Microbacteriaceae</taxon>
        <taxon>Microbacterium</taxon>
    </lineage>
</organism>
<name>A0ABW7Q8F1_9MICO</name>
<dbReference type="EMBL" id="JBIQWL010000004">
    <property type="protein sequence ID" value="MFH8251150.1"/>
    <property type="molecule type" value="Genomic_DNA"/>
</dbReference>
<comment type="caution">
    <text evidence="3">The sequence shown here is derived from an EMBL/GenBank/DDBJ whole genome shotgun (WGS) entry which is preliminary data.</text>
</comment>
<protein>
    <submittedName>
        <fullName evidence="3">Uncharacterized protein</fullName>
    </submittedName>
</protein>
<keyword evidence="4" id="KW-1185">Reference proteome</keyword>
<feature type="transmembrane region" description="Helical" evidence="2">
    <location>
        <begin position="231"/>
        <end position="253"/>
    </location>
</feature>
<reference evidence="3 4" key="1">
    <citation type="submission" date="2024-09" db="EMBL/GenBank/DDBJ databases">
        <authorList>
            <person name="Pan X."/>
        </authorList>
    </citation>
    <scope>NUCLEOTIDE SEQUENCE [LARGE SCALE GENOMIC DNA]</scope>
    <source>
        <strain evidence="3 4">B2969</strain>
    </source>
</reference>
<keyword evidence="2" id="KW-0472">Membrane</keyword>
<keyword evidence="2" id="KW-1133">Transmembrane helix</keyword>
<evidence type="ECO:0000256" key="1">
    <source>
        <dbReference type="SAM" id="MobiDB-lite"/>
    </source>
</evidence>
<keyword evidence="2" id="KW-0812">Transmembrane</keyword>
<feature type="region of interest" description="Disordered" evidence="1">
    <location>
        <begin position="180"/>
        <end position="200"/>
    </location>
</feature>
<accession>A0ABW7Q8F1</accession>
<sequence>MAPRDGADQEKTSKLTVVIQFPAQTEPWQFSGAVLLQGRLARAHRTCDVGQSSEVSFNDFTELQKTITFSLLRRASPEEATTNNLELAERASGLAFTRVQFSKDFDPPTGSQTTQSLWMNCVMSTEEIWNRAQSAFWDLETPIVGVAASAPAIDTDAIDLDINSRINVQRGDSLYYQEGYPAPSSRDQTKDSFAKSTAGWAGSPDSLSGINDAIIARYSDTIAESERNSTVFFAGVLAGLFASFLAVGIGGLLDELIGFRPLVEVAASSATAPVMPATPAPTTRWGRLKVRLRRLGKPRGKP</sequence>